<dbReference type="AlphaFoldDB" id="A0A0R1U5Z6"/>
<protein>
    <recommendedName>
        <fullName evidence="1">YdhG-like domain-containing protein</fullName>
    </recommendedName>
</protein>
<dbReference type="SUPFAM" id="SSF159888">
    <property type="entry name" value="YdhG-like"/>
    <property type="match status" value="1"/>
</dbReference>
<proteinExistence type="predicted"/>
<reference evidence="2 3" key="1">
    <citation type="journal article" date="2015" name="Genome Announc.">
        <title>Expanding the biotechnology potential of lactobacilli through comparative genomics of 213 strains and associated genera.</title>
        <authorList>
            <person name="Sun Z."/>
            <person name="Harris H.M."/>
            <person name="McCann A."/>
            <person name="Guo C."/>
            <person name="Argimon S."/>
            <person name="Zhang W."/>
            <person name="Yang X."/>
            <person name="Jeffery I.B."/>
            <person name="Cooney J.C."/>
            <person name="Kagawa T.F."/>
            <person name="Liu W."/>
            <person name="Song Y."/>
            <person name="Salvetti E."/>
            <person name="Wrobel A."/>
            <person name="Rasinkangas P."/>
            <person name="Parkhill J."/>
            <person name="Rea M.C."/>
            <person name="O'Sullivan O."/>
            <person name="Ritari J."/>
            <person name="Douillard F.P."/>
            <person name="Paul Ross R."/>
            <person name="Yang R."/>
            <person name="Briner A.E."/>
            <person name="Felis G.E."/>
            <person name="de Vos W.M."/>
            <person name="Barrangou R."/>
            <person name="Klaenhammer T.R."/>
            <person name="Caufield P.W."/>
            <person name="Cui Y."/>
            <person name="Zhang H."/>
            <person name="O'Toole P.W."/>
        </authorList>
    </citation>
    <scope>NUCLEOTIDE SEQUENCE [LARGE SCALE GENOMIC DNA]</scope>
    <source>
        <strain evidence="2 3">DSM 15945</strain>
    </source>
</reference>
<sequence>MEEQLMTTIDVIAEYIDQKPAAAKSSMNDLYQLLLAIMPGAERRISYRMPTFFVDGQPVVYFDAHDGYTGFYPTSAPIKEFESELSQYRHSKGAVHLPWDQPLPAPLLTKMVQSRIASIKAGKAHPQRVTRAAEPMTDEVAQALAAAGLRGQYDARPWYQRNDYLRWIGAAKQPATRARRLAQMLSELRAGDVYMRMAWGPRK</sequence>
<dbReference type="Pfam" id="PF13376">
    <property type="entry name" value="OmdA"/>
    <property type="match status" value="1"/>
</dbReference>
<evidence type="ECO:0000259" key="1">
    <source>
        <dbReference type="Pfam" id="PF08818"/>
    </source>
</evidence>
<dbReference type="InterPro" id="IPR014922">
    <property type="entry name" value="YdhG-like"/>
</dbReference>
<name>A0A0R1U5Z6_9LACO</name>
<dbReference type="PATRIC" id="fig|1423783.4.peg.684"/>
<comment type="caution">
    <text evidence="2">The sequence shown here is derived from an EMBL/GenBank/DDBJ whole genome shotgun (WGS) entry which is preliminary data.</text>
</comment>
<dbReference type="Gene3D" id="3.90.1150.200">
    <property type="match status" value="1"/>
</dbReference>
<evidence type="ECO:0000313" key="2">
    <source>
        <dbReference type="EMBL" id="KRL86696.1"/>
    </source>
</evidence>
<evidence type="ECO:0000313" key="3">
    <source>
        <dbReference type="Proteomes" id="UP000051922"/>
    </source>
</evidence>
<feature type="domain" description="YdhG-like" evidence="1">
    <location>
        <begin position="24"/>
        <end position="116"/>
    </location>
</feature>
<dbReference type="STRING" id="1423783.FC50_GL000661"/>
<organism evidence="2 3">
    <name type="scientific">Lacticaseibacillus pantheris DSM 15945 = JCM 12539 = NBRC 106106</name>
    <dbReference type="NCBI Taxonomy" id="1423783"/>
    <lineage>
        <taxon>Bacteria</taxon>
        <taxon>Bacillati</taxon>
        <taxon>Bacillota</taxon>
        <taxon>Bacilli</taxon>
        <taxon>Lactobacillales</taxon>
        <taxon>Lactobacillaceae</taxon>
        <taxon>Lacticaseibacillus</taxon>
    </lineage>
</organism>
<dbReference type="Proteomes" id="UP000051922">
    <property type="component" value="Unassembled WGS sequence"/>
</dbReference>
<keyword evidence="3" id="KW-1185">Reference proteome</keyword>
<dbReference type="Pfam" id="PF08818">
    <property type="entry name" value="DUF1801"/>
    <property type="match status" value="1"/>
</dbReference>
<gene>
    <name evidence="2" type="ORF">FC50_GL000661</name>
</gene>
<dbReference type="EMBL" id="AZFJ01000040">
    <property type="protein sequence ID" value="KRL86696.1"/>
    <property type="molecule type" value="Genomic_DNA"/>
</dbReference>
<accession>A0A0R1U5Z6</accession>